<name>A0ACC0D8U6_9PEZI</name>
<proteinExistence type="predicted"/>
<protein>
    <submittedName>
        <fullName evidence="1">Uncharacterized protein</fullName>
    </submittedName>
</protein>
<gene>
    <name evidence="1" type="ORF">F4821DRAFT_232294</name>
</gene>
<keyword evidence="2" id="KW-1185">Reference proteome</keyword>
<dbReference type="Proteomes" id="UP001497680">
    <property type="component" value="Unassembled WGS sequence"/>
</dbReference>
<sequence>MKCCHMEVVPAFIYISLQSVVAAARQGGWCVMDGQVKGLKGKAHNLRNGRRSKGTRREKNQCKKDKKNTSIRSLYPQSEVFDHSFFQNAGLFITSKLGPTRVRITRTRCLPISARFTTEPRDLSC</sequence>
<accession>A0ACC0D8U6</accession>
<reference evidence="1 2" key="1">
    <citation type="journal article" date="2022" name="New Phytol.">
        <title>Ecological generalism drives hyperdiversity of secondary metabolite gene clusters in xylarialean endophytes.</title>
        <authorList>
            <person name="Franco M.E.E."/>
            <person name="Wisecaver J.H."/>
            <person name="Arnold A.E."/>
            <person name="Ju Y.M."/>
            <person name="Slot J.C."/>
            <person name="Ahrendt S."/>
            <person name="Moore L.P."/>
            <person name="Eastman K.E."/>
            <person name="Scott K."/>
            <person name="Konkel Z."/>
            <person name="Mondo S.J."/>
            <person name="Kuo A."/>
            <person name="Hayes R.D."/>
            <person name="Haridas S."/>
            <person name="Andreopoulos B."/>
            <person name="Riley R."/>
            <person name="LaButti K."/>
            <person name="Pangilinan J."/>
            <person name="Lipzen A."/>
            <person name="Amirebrahimi M."/>
            <person name="Yan J."/>
            <person name="Adam C."/>
            <person name="Keymanesh K."/>
            <person name="Ng V."/>
            <person name="Louie K."/>
            <person name="Northen T."/>
            <person name="Drula E."/>
            <person name="Henrissat B."/>
            <person name="Hsieh H.M."/>
            <person name="Youens-Clark K."/>
            <person name="Lutzoni F."/>
            <person name="Miadlikowska J."/>
            <person name="Eastwood D.C."/>
            <person name="Hamelin R.C."/>
            <person name="Grigoriev I.V."/>
            <person name="U'Ren J.M."/>
        </authorList>
    </citation>
    <scope>NUCLEOTIDE SEQUENCE [LARGE SCALE GENOMIC DNA]</scope>
    <source>
        <strain evidence="1 2">ER1909</strain>
    </source>
</reference>
<organism evidence="1 2">
    <name type="scientific">Hypoxylon rubiginosum</name>
    <dbReference type="NCBI Taxonomy" id="110542"/>
    <lineage>
        <taxon>Eukaryota</taxon>
        <taxon>Fungi</taxon>
        <taxon>Dikarya</taxon>
        <taxon>Ascomycota</taxon>
        <taxon>Pezizomycotina</taxon>
        <taxon>Sordariomycetes</taxon>
        <taxon>Xylariomycetidae</taxon>
        <taxon>Xylariales</taxon>
        <taxon>Hypoxylaceae</taxon>
        <taxon>Hypoxylon</taxon>
    </lineage>
</organism>
<dbReference type="EMBL" id="MU394297">
    <property type="protein sequence ID" value="KAI6089161.1"/>
    <property type="molecule type" value="Genomic_DNA"/>
</dbReference>
<evidence type="ECO:0000313" key="1">
    <source>
        <dbReference type="EMBL" id="KAI6089161.1"/>
    </source>
</evidence>
<comment type="caution">
    <text evidence="1">The sequence shown here is derived from an EMBL/GenBank/DDBJ whole genome shotgun (WGS) entry which is preliminary data.</text>
</comment>
<evidence type="ECO:0000313" key="2">
    <source>
        <dbReference type="Proteomes" id="UP001497680"/>
    </source>
</evidence>